<dbReference type="SUPFAM" id="SSF48403">
    <property type="entry name" value="Ankyrin repeat"/>
    <property type="match status" value="1"/>
</dbReference>
<evidence type="ECO:0008006" key="12">
    <source>
        <dbReference type="Google" id="ProtNLM"/>
    </source>
</evidence>
<evidence type="ECO:0000259" key="7">
    <source>
        <dbReference type="PROSITE" id="PS50002"/>
    </source>
</evidence>
<dbReference type="PROSITE" id="PS50106">
    <property type="entry name" value="PDZ"/>
    <property type="match status" value="1"/>
</dbReference>
<dbReference type="CDD" id="cd11795">
    <property type="entry name" value="SH3_DNMBP_N2"/>
    <property type="match status" value="1"/>
</dbReference>
<feature type="domain" description="PDZ" evidence="9">
    <location>
        <begin position="665"/>
        <end position="759"/>
    </location>
</feature>
<keyword evidence="4" id="KW-0040">ANK repeat</keyword>
<keyword evidence="2" id="KW-0770">Synapse</keyword>
<dbReference type="PANTHER" id="PTHR24135">
    <property type="entry name" value="SH3 AND MULTIPLE ANKYRIN REPEAT DOMAINS PROTEIN"/>
    <property type="match status" value="1"/>
</dbReference>
<feature type="region of interest" description="Disordered" evidence="6">
    <location>
        <begin position="1069"/>
        <end position="1089"/>
    </location>
</feature>
<feature type="repeat" description="ANK" evidence="4">
    <location>
        <begin position="315"/>
        <end position="347"/>
    </location>
</feature>
<evidence type="ECO:0000256" key="5">
    <source>
        <dbReference type="PROSITE-ProRule" id="PRU00192"/>
    </source>
</evidence>
<dbReference type="PROSITE" id="PS50297">
    <property type="entry name" value="ANK_REP_REGION"/>
    <property type="match status" value="2"/>
</dbReference>
<dbReference type="PROSITE" id="PS50002">
    <property type="entry name" value="SH3"/>
    <property type="match status" value="1"/>
</dbReference>
<evidence type="ECO:0000313" key="11">
    <source>
        <dbReference type="Proteomes" id="UP001234178"/>
    </source>
</evidence>
<feature type="repeat" description="ANK" evidence="4">
    <location>
        <begin position="215"/>
        <end position="247"/>
    </location>
</feature>
<dbReference type="SMART" id="SM00454">
    <property type="entry name" value="SAM"/>
    <property type="match status" value="1"/>
</dbReference>
<dbReference type="SUPFAM" id="SSF50156">
    <property type="entry name" value="PDZ domain-like"/>
    <property type="match status" value="1"/>
</dbReference>
<reference evidence="10 11" key="1">
    <citation type="journal article" date="2023" name="Nucleic Acids Res.">
        <title>The hologenome of Daphnia magna reveals possible DNA methylation and microbiome-mediated evolution of the host genome.</title>
        <authorList>
            <person name="Chaturvedi A."/>
            <person name="Li X."/>
            <person name="Dhandapani V."/>
            <person name="Marshall H."/>
            <person name="Kissane S."/>
            <person name="Cuenca-Cambronero M."/>
            <person name="Asole G."/>
            <person name="Calvet F."/>
            <person name="Ruiz-Romero M."/>
            <person name="Marangio P."/>
            <person name="Guigo R."/>
            <person name="Rago D."/>
            <person name="Mirbahai L."/>
            <person name="Eastwood N."/>
            <person name="Colbourne J.K."/>
            <person name="Zhou J."/>
            <person name="Mallon E."/>
            <person name="Orsini L."/>
        </authorList>
    </citation>
    <scope>NUCLEOTIDE SEQUENCE [LARGE SCALE GENOMIC DNA]</scope>
    <source>
        <strain evidence="10">LRV0_1</strain>
    </source>
</reference>
<dbReference type="PROSITE" id="PS50105">
    <property type="entry name" value="SAM_DOMAIN"/>
    <property type="match status" value="1"/>
</dbReference>
<dbReference type="InterPro" id="IPR013761">
    <property type="entry name" value="SAM/pointed_sf"/>
</dbReference>
<dbReference type="CDD" id="cd17091">
    <property type="entry name" value="FERM_F0_SHANK"/>
    <property type="match status" value="1"/>
</dbReference>
<name>A0ABQ9ZVY7_9CRUS</name>
<evidence type="ECO:0000259" key="8">
    <source>
        <dbReference type="PROSITE" id="PS50105"/>
    </source>
</evidence>
<dbReference type="SUPFAM" id="SSF50044">
    <property type="entry name" value="SH3-domain"/>
    <property type="match status" value="1"/>
</dbReference>
<feature type="compositionally biased region" description="Polar residues" evidence="6">
    <location>
        <begin position="778"/>
        <end position="787"/>
    </location>
</feature>
<protein>
    <recommendedName>
        <fullName evidence="12">SH3 and multiple ankyrin repeat domains protein</fullName>
    </recommendedName>
</protein>
<feature type="compositionally biased region" description="Low complexity" evidence="6">
    <location>
        <begin position="1387"/>
        <end position="1403"/>
    </location>
</feature>
<dbReference type="InterPro" id="IPR001660">
    <property type="entry name" value="SAM"/>
</dbReference>
<dbReference type="CDD" id="cd06746">
    <property type="entry name" value="PDZ_SHANK1_3-like"/>
    <property type="match status" value="1"/>
</dbReference>
<keyword evidence="11" id="KW-1185">Reference proteome</keyword>
<dbReference type="Proteomes" id="UP001234178">
    <property type="component" value="Unassembled WGS sequence"/>
</dbReference>
<dbReference type="Pfam" id="PF00595">
    <property type="entry name" value="PDZ"/>
    <property type="match status" value="1"/>
</dbReference>
<dbReference type="InterPro" id="IPR051569">
    <property type="entry name" value="SHANK"/>
</dbReference>
<dbReference type="Pfam" id="PF00536">
    <property type="entry name" value="SAM_1"/>
    <property type="match status" value="1"/>
</dbReference>
<feature type="region of interest" description="Disordered" evidence="6">
    <location>
        <begin position="825"/>
        <end position="860"/>
    </location>
</feature>
<evidence type="ECO:0000313" key="10">
    <source>
        <dbReference type="EMBL" id="KAK4017043.1"/>
    </source>
</evidence>
<feature type="compositionally biased region" description="Low complexity" evidence="6">
    <location>
        <begin position="840"/>
        <end position="860"/>
    </location>
</feature>
<feature type="compositionally biased region" description="Pro residues" evidence="6">
    <location>
        <begin position="1074"/>
        <end position="1089"/>
    </location>
</feature>
<sequence length="1689" mass="184394">MMMMMMEESSSIKSAGSSMALAAVSEAAAGALETHHEAVSPTTVSVRIYVPELNVQKVIHFHREELVWNVKQQCLASLPKELKESFNYGLFYPPSNGRAGKFLDEERPLSDYPFNGPGGYLELKYKRRVYKMLHLDEKQLRSLHTRVNLRRFFDYVTSGQTEKITKMCAKGLDPNIHCQETGETPLTLAAVSSRPGPLLLALVGGGALIDYRTKCGSTALHRASEKSSIEAVRTLLDLGASPNVRDAKGLTPLWTAVSAKASPMLCQALLHDYSIHGVQDAQGWHEVHQACRNGLVQHLENLLFYGADMNAKNASGNTPLHVCAVDNQEACARLLLFRGADREALNYANQTPYQVAVIAGNLELASLIHRFRSEDVVAFKETPSFNPRRRKSGVMLSMRHSISSNAMMLDASSIASSSTTGSSSTPSPTLVYNSLASRSMSRRQQPSPSPSNTDRWLESNPMCMSTVSVRSDTGSSSSCTAESEDNGSSLTDKISVDQCDIVSDSSGVGTSNSGSGGSYDANTPSEHSLVLPGMTVVCTEAYSCKEANHLNLQPGDIIEVTGSTDCGLLEGWLRGDSGYFPPSCVQEVRLRNPAAIAAARHHPSPAVISKTNSGVPNMGMTLPVPVPILQLGKTMEARAAGRREMTAQNYGTTPRMKSLYSEPRTVILHKGQRGFGFVLRGAKTMTGMKDLNPVQNRVPALQYLDSVESGSVADRAGLQPGDFILAINGEDLAKASHETVVDCIRRSGNLVQLTICSATGQTVNQSVSQSISEYALTGHSNSRQYSTLPRKLPGRPPQPPKRDPRTTLSVGRARARSMVVALNDMETSQSSTEAAEEIYSNSSSSRTASIRSRSGSGRVSTTDLERLSIPTAVVPPAPPSESNRSPRVYASVAEMKRMRKLKSSAELLKLHKEFHSTPELCWEQQQNGEVMTSSWTADVEISQDVQSAEDWRKCQSQENVYGMELQAHNQRNSRRSWAANNIKPGGPRHSGVRYHGSWQNIEDSYHQSEDDDDGDETEEEDDGEEEAEDATTPIADQLNLLGNRDYRAVKACRPVYSTGNCNTLPKRAGSPHCTAPPPDHPPPPPPPPSQVVRVDVTKSHSEYAAVAAAGGDRPTTPVMSSFRPSDNAKLYALPEDLKNVGYMTLRPIGSKKIATVSTITGSPPSSAASRSKSLPPRSSRPNVQVKQPTKNEEPRVSVTVNSTPLIPDPDYDSEEEAHQNGILAQGKASCCVVVGHESCDSEPRTKLLIEIKQQPPQKQHRVEVDGRKLEGGNRGSLPKSQSFCADLLKAKSLLKNSQSYPEELSDCQLIQDSYPEDAYVTFVPVNGSSQSDEAQYGHSKNGRRTGTLTRHAVSLIQLPPPVENGEMDADDRLQSNHQSEVAVEQDSVSTISTLSSLSTSTNSSERDDATILENHKPVKKINRQWREASAGGPSEHQPVVTDGERTIEESLQLIRKHVDELSGMNRSPTKKTAPVVPPPPQFIEAVVSTDNEDSFLAPPPPEFSDAVTMTTTTTHKSGQRQLPKSMSSGQLRDAFGDGSDDAVPISFSSHFLNRRMVERRLSDDALSSSSSSSNKPPTVRVVGTVPKKVSFSPDVIEAETTRAGHQEMVATTRKFPHKPMHEWTVHDTADWLDSIFLNEYKSIFMKRNMDGPSLMQINNETLMSMGIKRLGHRLNIEKSLKHYARDPRN</sequence>
<feature type="region of interest" description="Disordered" evidence="6">
    <location>
        <begin position="1360"/>
        <end position="1408"/>
    </location>
</feature>
<dbReference type="InterPro" id="IPR035818">
    <property type="entry name" value="DNMBP_SH3_N2"/>
</dbReference>
<dbReference type="Gene3D" id="2.30.30.40">
    <property type="entry name" value="SH3 Domains"/>
    <property type="match status" value="1"/>
</dbReference>
<evidence type="ECO:0000256" key="3">
    <source>
        <dbReference type="ARBA" id="ARBA00034105"/>
    </source>
</evidence>
<dbReference type="SMART" id="SM00228">
    <property type="entry name" value="PDZ"/>
    <property type="match status" value="1"/>
</dbReference>
<evidence type="ECO:0000256" key="6">
    <source>
        <dbReference type="SAM" id="MobiDB-lite"/>
    </source>
</evidence>
<feature type="compositionally biased region" description="Low complexity" evidence="6">
    <location>
        <begin position="1162"/>
        <end position="1181"/>
    </location>
</feature>
<feature type="region of interest" description="Disordered" evidence="6">
    <location>
        <begin position="778"/>
        <end position="812"/>
    </location>
</feature>
<dbReference type="InterPro" id="IPR001452">
    <property type="entry name" value="SH3_domain"/>
</dbReference>
<dbReference type="SMART" id="SM00248">
    <property type="entry name" value="ANK"/>
    <property type="match status" value="6"/>
</dbReference>
<dbReference type="InterPro" id="IPR036028">
    <property type="entry name" value="SH3-like_dom_sf"/>
</dbReference>
<dbReference type="InterPro" id="IPR002110">
    <property type="entry name" value="Ankyrin_rpt"/>
</dbReference>
<feature type="domain" description="SAM" evidence="8">
    <location>
        <begin position="1623"/>
        <end position="1686"/>
    </location>
</feature>
<organism evidence="10 11">
    <name type="scientific">Daphnia magna</name>
    <dbReference type="NCBI Taxonomy" id="35525"/>
    <lineage>
        <taxon>Eukaryota</taxon>
        <taxon>Metazoa</taxon>
        <taxon>Ecdysozoa</taxon>
        <taxon>Arthropoda</taxon>
        <taxon>Crustacea</taxon>
        <taxon>Branchiopoda</taxon>
        <taxon>Diplostraca</taxon>
        <taxon>Cladocera</taxon>
        <taxon>Anomopoda</taxon>
        <taxon>Daphniidae</taxon>
        <taxon>Daphnia</taxon>
    </lineage>
</organism>
<dbReference type="SMART" id="SM00326">
    <property type="entry name" value="SH3"/>
    <property type="match status" value="1"/>
</dbReference>
<evidence type="ECO:0000256" key="2">
    <source>
        <dbReference type="ARBA" id="ARBA00023018"/>
    </source>
</evidence>
<feature type="compositionally biased region" description="Acidic residues" evidence="6">
    <location>
        <begin position="1009"/>
        <end position="1029"/>
    </location>
</feature>
<dbReference type="PROSITE" id="PS50088">
    <property type="entry name" value="ANK_REPEAT"/>
    <property type="match status" value="3"/>
</dbReference>
<dbReference type="SUPFAM" id="SSF47769">
    <property type="entry name" value="SAM/Pointed domain"/>
    <property type="match status" value="1"/>
</dbReference>
<feature type="compositionally biased region" description="Low complexity" evidence="6">
    <location>
        <begin position="437"/>
        <end position="446"/>
    </location>
</feature>
<feature type="region of interest" description="Disordered" evidence="6">
    <location>
        <begin position="437"/>
        <end position="494"/>
    </location>
</feature>
<gene>
    <name evidence="10" type="ORF">OUZ56_031999</name>
</gene>
<feature type="region of interest" description="Disordered" evidence="6">
    <location>
        <begin position="968"/>
        <end position="1036"/>
    </location>
</feature>
<feature type="region of interest" description="Disordered" evidence="6">
    <location>
        <begin position="1156"/>
        <end position="1218"/>
    </location>
</feature>
<accession>A0ABQ9ZVY7</accession>
<dbReference type="Gene3D" id="1.25.40.20">
    <property type="entry name" value="Ankyrin repeat-containing domain"/>
    <property type="match status" value="2"/>
</dbReference>
<dbReference type="EMBL" id="JAOYFB010000005">
    <property type="protein sequence ID" value="KAK4017043.1"/>
    <property type="molecule type" value="Genomic_DNA"/>
</dbReference>
<feature type="repeat" description="ANK" evidence="4">
    <location>
        <begin position="282"/>
        <end position="314"/>
    </location>
</feature>
<comment type="subcellular location">
    <subcellularLocation>
        <location evidence="3">Postsynaptic density</location>
    </subcellularLocation>
</comment>
<dbReference type="Pfam" id="PF12796">
    <property type="entry name" value="Ank_2"/>
    <property type="match status" value="2"/>
</dbReference>
<dbReference type="Gene3D" id="3.10.20.90">
    <property type="entry name" value="Phosphatidylinositol 3-kinase Catalytic Subunit, Chain A, domain 1"/>
    <property type="match status" value="1"/>
</dbReference>
<keyword evidence="1 5" id="KW-0728">SH3 domain</keyword>
<feature type="compositionally biased region" description="Low complexity" evidence="6">
    <location>
        <begin position="465"/>
        <end position="481"/>
    </location>
</feature>
<dbReference type="InterPro" id="IPR036770">
    <property type="entry name" value="Ankyrin_rpt-contain_sf"/>
</dbReference>
<feature type="domain" description="SH3" evidence="7">
    <location>
        <begin position="531"/>
        <end position="590"/>
    </location>
</feature>
<dbReference type="InterPro" id="IPR001478">
    <property type="entry name" value="PDZ"/>
</dbReference>
<evidence type="ECO:0000256" key="1">
    <source>
        <dbReference type="ARBA" id="ARBA00022443"/>
    </source>
</evidence>
<dbReference type="PANTHER" id="PTHR24135:SF28">
    <property type="entry name" value="LD13733P"/>
    <property type="match status" value="1"/>
</dbReference>
<proteinExistence type="predicted"/>
<evidence type="ECO:0000259" key="9">
    <source>
        <dbReference type="PROSITE" id="PS50106"/>
    </source>
</evidence>
<comment type="caution">
    <text evidence="10">The sequence shown here is derived from an EMBL/GenBank/DDBJ whole genome shotgun (WGS) entry which is preliminary data.</text>
</comment>
<dbReference type="Gene3D" id="1.10.150.50">
    <property type="entry name" value="Transcription Factor, Ets-1"/>
    <property type="match status" value="1"/>
</dbReference>
<dbReference type="Gene3D" id="2.30.42.10">
    <property type="match status" value="1"/>
</dbReference>
<evidence type="ECO:0000256" key="4">
    <source>
        <dbReference type="PROSITE-ProRule" id="PRU00023"/>
    </source>
</evidence>
<dbReference type="InterPro" id="IPR036034">
    <property type="entry name" value="PDZ_sf"/>
</dbReference>